<dbReference type="NCBIfam" id="NF006388">
    <property type="entry name" value="PRK08637.1"/>
    <property type="match status" value="1"/>
</dbReference>
<dbReference type="EMBL" id="LOCK01000028">
    <property type="protein sequence ID" value="KTE91243.1"/>
    <property type="molecule type" value="Genomic_DNA"/>
</dbReference>
<evidence type="ECO:0000313" key="7">
    <source>
        <dbReference type="EMBL" id="CDX01857.1"/>
    </source>
</evidence>
<dbReference type="PANTHER" id="PTHR46383">
    <property type="entry name" value="ASPARTATE AMINOTRANSFERASE"/>
    <property type="match status" value="1"/>
</dbReference>
<evidence type="ECO:0000313" key="9">
    <source>
        <dbReference type="Proteomes" id="UP000054623"/>
    </source>
</evidence>
<dbReference type="AlphaFoldDB" id="A0A098B0G0"/>
<dbReference type="GO" id="GO:0006520">
    <property type="term" value="P:amino acid metabolic process"/>
    <property type="evidence" value="ECO:0007669"/>
    <property type="project" value="InterPro"/>
</dbReference>
<dbReference type="GO" id="GO:0008483">
    <property type="term" value="F:transaminase activity"/>
    <property type="evidence" value="ECO:0007669"/>
    <property type="project" value="UniProtKB-KW"/>
</dbReference>
<evidence type="ECO:0000256" key="3">
    <source>
        <dbReference type="ARBA" id="ARBA00022576"/>
    </source>
</evidence>
<evidence type="ECO:0000256" key="2">
    <source>
        <dbReference type="ARBA" id="ARBA00007441"/>
    </source>
</evidence>
<evidence type="ECO:0000256" key="5">
    <source>
        <dbReference type="ARBA" id="ARBA00022898"/>
    </source>
</evidence>
<name>A0A098B0G0_DESHA</name>
<dbReference type="RefSeq" id="WP_005812135.1">
    <property type="nucleotide sequence ID" value="NZ_CABKQQ010000036.1"/>
</dbReference>
<dbReference type="InterPro" id="IPR015424">
    <property type="entry name" value="PyrdxlP-dep_Trfase"/>
</dbReference>
<evidence type="ECO:0000313" key="8">
    <source>
        <dbReference type="EMBL" id="KTE91243.1"/>
    </source>
</evidence>
<reference evidence="7" key="1">
    <citation type="submission" date="2014-07" db="EMBL/GenBank/DDBJ databases">
        <authorList>
            <person name="Hornung V.Bastian."/>
        </authorList>
    </citation>
    <scope>NUCLEOTIDE SEQUENCE</scope>
    <source>
        <strain evidence="7">PCE-S</strain>
    </source>
</reference>
<dbReference type="PATRIC" id="fig|49338.4.peg.2121"/>
<dbReference type="Gene3D" id="3.90.1150.10">
    <property type="entry name" value="Aspartate Aminotransferase, domain 1"/>
    <property type="match status" value="1"/>
</dbReference>
<organism evidence="7">
    <name type="scientific">Desulfitobacterium hafniense</name>
    <name type="common">Desulfitobacterium frappieri</name>
    <dbReference type="NCBI Taxonomy" id="49338"/>
    <lineage>
        <taxon>Bacteria</taxon>
        <taxon>Bacillati</taxon>
        <taxon>Bacillota</taxon>
        <taxon>Clostridia</taxon>
        <taxon>Eubacteriales</taxon>
        <taxon>Desulfitobacteriaceae</taxon>
        <taxon>Desulfitobacterium</taxon>
    </lineage>
</organism>
<dbReference type="PANTHER" id="PTHR46383:SF1">
    <property type="entry name" value="ASPARTATE AMINOTRANSFERASE"/>
    <property type="match status" value="1"/>
</dbReference>
<feature type="domain" description="Aminotransferase class I/classII large" evidence="6">
    <location>
        <begin position="68"/>
        <end position="419"/>
    </location>
</feature>
<gene>
    <name evidence="8" type="ORF">AT727_06515</name>
    <name evidence="7" type="ORF">DPCES_1970</name>
</gene>
<dbReference type="InterPro" id="IPR015421">
    <property type="entry name" value="PyrdxlP-dep_Trfase_major"/>
</dbReference>
<keyword evidence="5" id="KW-0663">Pyridoxal phosphate</keyword>
<dbReference type="Pfam" id="PF00155">
    <property type="entry name" value="Aminotran_1_2"/>
    <property type="match status" value="1"/>
</dbReference>
<dbReference type="SUPFAM" id="SSF53383">
    <property type="entry name" value="PLP-dependent transferases"/>
    <property type="match status" value="1"/>
</dbReference>
<proteinExistence type="inferred from homology"/>
<dbReference type="CDD" id="cd00609">
    <property type="entry name" value="AAT_like"/>
    <property type="match status" value="1"/>
</dbReference>
<dbReference type="Proteomes" id="UP000054623">
    <property type="component" value="Unassembled WGS sequence"/>
</dbReference>
<evidence type="ECO:0000256" key="4">
    <source>
        <dbReference type="ARBA" id="ARBA00022679"/>
    </source>
</evidence>
<dbReference type="OrthoDB" id="9762162at2"/>
<keyword evidence="3 7" id="KW-0032">Aminotransferase</keyword>
<dbReference type="GO" id="GO:0030170">
    <property type="term" value="F:pyridoxal phosphate binding"/>
    <property type="evidence" value="ECO:0007669"/>
    <property type="project" value="InterPro"/>
</dbReference>
<keyword evidence="4 7" id="KW-0808">Transferase</keyword>
<protein>
    <submittedName>
        <fullName evidence="7">Aminotransferase class I and II</fullName>
    </submittedName>
</protein>
<evidence type="ECO:0000259" key="6">
    <source>
        <dbReference type="Pfam" id="PF00155"/>
    </source>
</evidence>
<comment type="similarity">
    <text evidence="2">Belongs to the class-I pyridoxal-phosphate-dependent aminotransferase family.</text>
</comment>
<reference evidence="8 9" key="2">
    <citation type="submission" date="2015-12" db="EMBL/GenBank/DDBJ databases">
        <title>Draft Genome Sequence of Desulfitobacterium hafniense Strain DH, a Sulfate-reducing Bacterium Isolated from Paddy Soils.</title>
        <authorList>
            <person name="Bao P."/>
            <person name="Zhang X."/>
            <person name="Li G."/>
        </authorList>
    </citation>
    <scope>NUCLEOTIDE SEQUENCE [LARGE SCALE GENOMIC DNA]</scope>
    <source>
        <strain evidence="8 9">DH</strain>
    </source>
</reference>
<dbReference type="InterPro" id="IPR015422">
    <property type="entry name" value="PyrdxlP-dep_Trfase_small"/>
</dbReference>
<dbReference type="InterPro" id="IPR050596">
    <property type="entry name" value="AspAT/PAT-like"/>
</dbReference>
<sequence>MHNIARELNDQIRAENPHVYELLSDLGRNLYYPKGILTQTDEATEKAYRFNATIGMATEKGQPMFLPVIQETLSQYNPQDIYTYAPPAGKSKIRAVWREKLLKDNPSLQGKTMSQPIVTNALTHGLSIAADLFLNPQDVLVLPDKLWGNYTMIFGTRRNAEMRNFTFFTENGEFNTQGMKEALLAQKAQGKAVLLLNFPNNPTGYTPVEKEAQAIVEALLEVAEQGINVAVLVDDAYFGLFYEDSIKESLFGRLANIHPRILAVKVDGPTKEEYVWGFRIGFITFGDASSVVCDVLENKTKAIIRSTISNASHPAQTFVLHALASPDFEKQKAEKYKIMEGRALKVKEILNRGDYQDLWDYYPFNSGYFMCLKLKGVKAEELRLHLLHNYGVGVIALGESDIRVAFSCVEEEDLEELFKLIYQGTKDLV</sequence>
<comment type="cofactor">
    <cofactor evidence="1">
        <name>pyridoxal 5'-phosphate</name>
        <dbReference type="ChEBI" id="CHEBI:597326"/>
    </cofactor>
</comment>
<dbReference type="InterPro" id="IPR004839">
    <property type="entry name" value="Aminotransferase_I/II_large"/>
</dbReference>
<accession>A0A098B0G0</accession>
<evidence type="ECO:0000256" key="1">
    <source>
        <dbReference type="ARBA" id="ARBA00001933"/>
    </source>
</evidence>
<dbReference type="Gene3D" id="3.40.640.10">
    <property type="entry name" value="Type I PLP-dependent aspartate aminotransferase-like (Major domain)"/>
    <property type="match status" value="1"/>
</dbReference>
<dbReference type="OMA" id="AFSCIEE"/>
<dbReference type="EMBL" id="LK996017">
    <property type="protein sequence ID" value="CDX01857.1"/>
    <property type="molecule type" value="Genomic_DNA"/>
</dbReference>